<dbReference type="GO" id="GO:0000981">
    <property type="term" value="F:DNA-binding transcription factor activity, RNA polymerase II-specific"/>
    <property type="evidence" value="ECO:0007669"/>
    <property type="project" value="TreeGrafter"/>
</dbReference>
<dbReference type="AlphaFoldDB" id="A0A8W8KEK0"/>
<dbReference type="PANTHER" id="PTHR45776">
    <property type="entry name" value="MIP04163P"/>
    <property type="match status" value="1"/>
</dbReference>
<dbReference type="GO" id="GO:0000978">
    <property type="term" value="F:RNA polymerase II cis-regulatory region sequence-specific DNA binding"/>
    <property type="evidence" value="ECO:0007669"/>
    <property type="project" value="TreeGrafter"/>
</dbReference>
<dbReference type="Gene3D" id="4.10.280.10">
    <property type="entry name" value="Helix-loop-helix DNA-binding domain"/>
    <property type="match status" value="1"/>
</dbReference>
<evidence type="ECO:0000256" key="6">
    <source>
        <dbReference type="ARBA" id="ARBA00023242"/>
    </source>
</evidence>
<protein>
    <recommendedName>
        <fullName evidence="8">BHLH domain-containing protein</fullName>
    </recommendedName>
</protein>
<dbReference type="PANTHER" id="PTHR45776:SF2">
    <property type="entry name" value="MIP04163P"/>
    <property type="match status" value="1"/>
</dbReference>
<reference evidence="9" key="1">
    <citation type="submission" date="2022-08" db="UniProtKB">
        <authorList>
            <consortium name="EnsemblMetazoa"/>
        </authorList>
    </citation>
    <scope>IDENTIFICATION</scope>
    <source>
        <strain evidence="9">05x7-T-G4-1.051#20</strain>
    </source>
</reference>
<comment type="similarity">
    <text evidence="2">Belongs to the MiT/TFE family.</text>
</comment>
<dbReference type="Proteomes" id="UP000005408">
    <property type="component" value="Unassembled WGS sequence"/>
</dbReference>
<proteinExistence type="inferred from homology"/>
<keyword evidence="5" id="KW-0804">Transcription</keyword>
<dbReference type="GO" id="GO:0005634">
    <property type="term" value="C:nucleus"/>
    <property type="evidence" value="ECO:0007669"/>
    <property type="project" value="UniProtKB-SubCell"/>
</dbReference>
<evidence type="ECO:0000256" key="7">
    <source>
        <dbReference type="SAM" id="MobiDB-lite"/>
    </source>
</evidence>
<feature type="compositionally biased region" description="Basic and acidic residues" evidence="7">
    <location>
        <begin position="1"/>
        <end position="13"/>
    </location>
</feature>
<keyword evidence="3" id="KW-0805">Transcription regulation</keyword>
<feature type="compositionally biased region" description="Polar residues" evidence="7">
    <location>
        <begin position="314"/>
        <end position="348"/>
    </location>
</feature>
<feature type="region of interest" description="Disordered" evidence="7">
    <location>
        <begin position="314"/>
        <end position="350"/>
    </location>
</feature>
<accession>A0A8W8KEK0</accession>
<dbReference type="InterPro" id="IPR036638">
    <property type="entry name" value="HLH_DNA-bd_sf"/>
</dbReference>
<feature type="region of interest" description="Disordered" evidence="7">
    <location>
        <begin position="518"/>
        <end position="544"/>
    </location>
</feature>
<evidence type="ECO:0000256" key="3">
    <source>
        <dbReference type="ARBA" id="ARBA00023015"/>
    </source>
</evidence>
<dbReference type="CDD" id="cd11397">
    <property type="entry name" value="bHLHzip_MITF_like"/>
    <property type="match status" value="1"/>
</dbReference>
<feature type="compositionally biased region" description="Polar residues" evidence="7">
    <location>
        <begin position="14"/>
        <end position="38"/>
    </location>
</feature>
<dbReference type="InterPro" id="IPR011598">
    <property type="entry name" value="bHLH_dom"/>
</dbReference>
<dbReference type="EnsemblMetazoa" id="G23551.1">
    <property type="protein sequence ID" value="G23551.1:cds"/>
    <property type="gene ID" value="G23551"/>
</dbReference>
<comment type="subcellular location">
    <subcellularLocation>
        <location evidence="1">Nucleus</location>
    </subcellularLocation>
</comment>
<feature type="region of interest" description="Disordered" evidence="7">
    <location>
        <begin position="1"/>
        <end position="41"/>
    </location>
</feature>
<organism evidence="9 10">
    <name type="scientific">Magallana gigas</name>
    <name type="common">Pacific oyster</name>
    <name type="synonym">Crassostrea gigas</name>
    <dbReference type="NCBI Taxonomy" id="29159"/>
    <lineage>
        <taxon>Eukaryota</taxon>
        <taxon>Metazoa</taxon>
        <taxon>Spiralia</taxon>
        <taxon>Lophotrochozoa</taxon>
        <taxon>Mollusca</taxon>
        <taxon>Bivalvia</taxon>
        <taxon>Autobranchia</taxon>
        <taxon>Pteriomorphia</taxon>
        <taxon>Ostreida</taxon>
        <taxon>Ostreoidea</taxon>
        <taxon>Ostreidae</taxon>
        <taxon>Magallana</taxon>
    </lineage>
</organism>
<evidence type="ECO:0000259" key="8">
    <source>
        <dbReference type="PROSITE" id="PS50888"/>
    </source>
</evidence>
<evidence type="ECO:0000256" key="2">
    <source>
        <dbReference type="ARBA" id="ARBA00008289"/>
    </source>
</evidence>
<keyword evidence="10" id="KW-1185">Reference proteome</keyword>
<feature type="compositionally biased region" description="Low complexity" evidence="7">
    <location>
        <begin position="522"/>
        <end position="544"/>
    </location>
</feature>
<keyword evidence="4" id="KW-0238">DNA-binding</keyword>
<evidence type="ECO:0000256" key="4">
    <source>
        <dbReference type="ARBA" id="ARBA00023125"/>
    </source>
</evidence>
<evidence type="ECO:0000313" key="10">
    <source>
        <dbReference type="Proteomes" id="UP000005408"/>
    </source>
</evidence>
<feature type="region of interest" description="Disordered" evidence="7">
    <location>
        <begin position="482"/>
        <end position="502"/>
    </location>
</feature>
<dbReference type="GO" id="GO:0046983">
    <property type="term" value="F:protein dimerization activity"/>
    <property type="evidence" value="ECO:0007669"/>
    <property type="project" value="InterPro"/>
</dbReference>
<dbReference type="SUPFAM" id="SSF47459">
    <property type="entry name" value="HLH, helix-loop-helix DNA-binding domain"/>
    <property type="match status" value="1"/>
</dbReference>
<feature type="domain" description="BHLH" evidence="8">
    <location>
        <begin position="187"/>
        <end position="240"/>
    </location>
</feature>
<keyword evidence="6" id="KW-0539">Nucleus</keyword>
<evidence type="ECO:0000256" key="5">
    <source>
        <dbReference type="ARBA" id="ARBA00023163"/>
    </source>
</evidence>
<dbReference type="Pfam" id="PF00010">
    <property type="entry name" value="HLH"/>
    <property type="match status" value="1"/>
</dbReference>
<evidence type="ECO:0000313" key="9">
    <source>
        <dbReference type="EnsemblMetazoa" id="G23551.1:cds"/>
    </source>
</evidence>
<sequence length="544" mass="60781">MDEQYRDGFKADSMENSSDAISKADSNQISASGTQDKVTGSHENLENATITQGHKTQSNFHSFLSNVSVSHVNDFEHVESVLSSLIEDSPDDSQDIMPLSHELRQAITNMEDIEDVDSLIGNVINSVQIDSSYDEDLHCIEQAVACTINNSNEGYLKVMEKSSTTDNPQPRPFISKEEEQLWKKDRIKKDNHNIIERRRRYNINDRIKELATLLPPTTHPAMKLNKGSILKASVEYVRELKKDKEKLVLFESKQKTMEAKYQKMLIRIFQLELKMKLYGLTEDMDRVQTKRKKRPRRRLCEIDAMVEDLMKQTLPSKQVSNENSTISSTGRQPVSDVEQTSTVPTKSAKSGLRNFINKKLSSENSEGVKFRCNSKITNSSLKPENESAGQNSCSSLKENAEYRVCYENNDSTPAQSSEEMEQKSLHLVIPEQSCSSKHGQVNCSTLNSATNAELSLDQCNLLLDLFGSENVAILQTDEHSDQFSAADSSPSPADEKITSPVLSPVTLTTNMLEALLRKNDRGSLSSSSSGTQSLESSTDSTGLK</sequence>
<dbReference type="PROSITE" id="PS50888">
    <property type="entry name" value="BHLH"/>
    <property type="match status" value="1"/>
</dbReference>
<evidence type="ECO:0000256" key="1">
    <source>
        <dbReference type="ARBA" id="ARBA00004123"/>
    </source>
</evidence>
<dbReference type="SMART" id="SM00353">
    <property type="entry name" value="HLH"/>
    <property type="match status" value="1"/>
</dbReference>
<name>A0A8W8KEK0_MAGGI</name>